<dbReference type="RefSeq" id="WP_255841314.1">
    <property type="nucleotide sequence ID" value="NZ_CP094358.1"/>
</dbReference>
<comment type="subcellular location">
    <subcellularLocation>
        <location evidence="1 8">Cell membrane</location>
        <topology evidence="1 8">Multi-pass membrane protein</topology>
    </subcellularLocation>
</comment>
<accession>A0A9E6ZQQ2</accession>
<sequence>MFDVFGQEINMVEITIYFLIGSISSFYGSITGGAGMLSVPVLIFMGIPVETVIATIKLGDLGRFSFSVFRFFKSGKIVWKYALPFIPLALLGGVIGAKLLVVIDKDSLHLIIGILVLLMVPIIIINKKTGVEQVKTKPHKVVLGYLIYFLLAIYGASVQIGSGPLIIYALIWLFGLTIIQSNATSSVAWIFITISSLISLIFMGMVNFYIGIPLLCGSALGGYLGANTAIKKGDKWTKNLFALVVLIMGVKIIYEWIK</sequence>
<evidence type="ECO:0000256" key="6">
    <source>
        <dbReference type="ARBA" id="ARBA00022989"/>
    </source>
</evidence>
<evidence type="ECO:0000256" key="4">
    <source>
        <dbReference type="ARBA" id="ARBA00022475"/>
    </source>
</evidence>
<keyword evidence="10" id="KW-1185">Reference proteome</keyword>
<dbReference type="Proteomes" id="UP000831290">
    <property type="component" value="Chromosome"/>
</dbReference>
<dbReference type="EMBL" id="CP094358">
    <property type="protein sequence ID" value="UOB16153.1"/>
    <property type="molecule type" value="Genomic_DNA"/>
</dbReference>
<reference evidence="9" key="1">
    <citation type="submission" date="2022-03" db="EMBL/GenBank/DDBJ databases">
        <title>Description of Abyssus ytuae gen. nov., sp. nov., a novel member of the family Flavobacteriaceae isolated from the sediment of Mariana Trench.</title>
        <authorList>
            <person name="Zhang J."/>
            <person name="Xu X."/>
        </authorList>
    </citation>
    <scope>NUCLEOTIDE SEQUENCE</scope>
    <source>
        <strain evidence="9">MT3330</strain>
    </source>
</reference>
<dbReference type="KEGG" id="fbm:MQE35_10430"/>
<feature type="transmembrane region" description="Helical" evidence="8">
    <location>
        <begin position="187"/>
        <end position="210"/>
    </location>
</feature>
<feature type="transmembrane region" description="Helical" evidence="8">
    <location>
        <begin position="146"/>
        <end position="175"/>
    </location>
</feature>
<keyword evidence="7 8" id="KW-0472">Membrane</keyword>
<gene>
    <name evidence="9" type="ORF">MQE35_10430</name>
</gene>
<dbReference type="PANTHER" id="PTHR30269:SF0">
    <property type="entry name" value="MEMBRANE TRANSPORTER PROTEIN YFCA-RELATED"/>
    <property type="match status" value="1"/>
</dbReference>
<dbReference type="InterPro" id="IPR052017">
    <property type="entry name" value="TSUP"/>
</dbReference>
<evidence type="ECO:0000256" key="2">
    <source>
        <dbReference type="ARBA" id="ARBA00009142"/>
    </source>
</evidence>
<evidence type="ECO:0000256" key="1">
    <source>
        <dbReference type="ARBA" id="ARBA00004651"/>
    </source>
</evidence>
<feature type="transmembrane region" description="Helical" evidence="8">
    <location>
        <begin position="77"/>
        <end position="101"/>
    </location>
</feature>
<keyword evidence="3" id="KW-0813">Transport</keyword>
<evidence type="ECO:0000256" key="7">
    <source>
        <dbReference type="ARBA" id="ARBA00023136"/>
    </source>
</evidence>
<keyword evidence="6 8" id="KW-1133">Transmembrane helix</keyword>
<feature type="transmembrane region" description="Helical" evidence="8">
    <location>
        <begin position="36"/>
        <end position="56"/>
    </location>
</feature>
<dbReference type="AlphaFoldDB" id="A0A9E6ZQQ2"/>
<evidence type="ECO:0000313" key="10">
    <source>
        <dbReference type="Proteomes" id="UP000831290"/>
    </source>
</evidence>
<dbReference type="InterPro" id="IPR002781">
    <property type="entry name" value="TM_pro_TauE-like"/>
</dbReference>
<evidence type="ECO:0000256" key="5">
    <source>
        <dbReference type="ARBA" id="ARBA00022692"/>
    </source>
</evidence>
<evidence type="ECO:0000313" key="9">
    <source>
        <dbReference type="EMBL" id="UOB16153.1"/>
    </source>
</evidence>
<feature type="transmembrane region" description="Helical" evidence="8">
    <location>
        <begin position="240"/>
        <end position="257"/>
    </location>
</feature>
<name>A0A9E6ZQQ2_9FLAO</name>
<dbReference type="GO" id="GO:0005886">
    <property type="term" value="C:plasma membrane"/>
    <property type="evidence" value="ECO:0007669"/>
    <property type="project" value="UniProtKB-SubCell"/>
</dbReference>
<keyword evidence="5 8" id="KW-0812">Transmembrane</keyword>
<comment type="similarity">
    <text evidence="2 8">Belongs to the 4-toluene sulfonate uptake permease (TSUP) (TC 2.A.102) family.</text>
</comment>
<dbReference type="Pfam" id="PF01925">
    <property type="entry name" value="TauE"/>
    <property type="match status" value="1"/>
</dbReference>
<evidence type="ECO:0000256" key="8">
    <source>
        <dbReference type="RuleBase" id="RU363041"/>
    </source>
</evidence>
<protein>
    <recommendedName>
        <fullName evidence="8">Probable membrane transporter protein</fullName>
    </recommendedName>
</protein>
<dbReference type="PANTHER" id="PTHR30269">
    <property type="entry name" value="TRANSMEMBRANE PROTEIN YFCA"/>
    <property type="match status" value="1"/>
</dbReference>
<evidence type="ECO:0000256" key="3">
    <source>
        <dbReference type="ARBA" id="ARBA00022448"/>
    </source>
</evidence>
<feature type="transmembrane region" description="Helical" evidence="8">
    <location>
        <begin position="12"/>
        <end position="30"/>
    </location>
</feature>
<proteinExistence type="inferred from homology"/>
<feature type="transmembrane region" description="Helical" evidence="8">
    <location>
        <begin position="107"/>
        <end position="125"/>
    </location>
</feature>
<organism evidence="9 10">
    <name type="scientific">Abyssalbus ytuae</name>
    <dbReference type="NCBI Taxonomy" id="2926907"/>
    <lineage>
        <taxon>Bacteria</taxon>
        <taxon>Pseudomonadati</taxon>
        <taxon>Bacteroidota</taxon>
        <taxon>Flavobacteriia</taxon>
        <taxon>Flavobacteriales</taxon>
        <taxon>Flavobacteriaceae</taxon>
        <taxon>Abyssalbus</taxon>
    </lineage>
</organism>
<keyword evidence="4 8" id="KW-1003">Cell membrane</keyword>